<dbReference type="PANTHER" id="PTHR12121:SF36">
    <property type="entry name" value="ENDONUCLEASE_EXONUCLEASE_PHOSPHATASE DOMAIN-CONTAINING PROTEIN"/>
    <property type="match status" value="1"/>
</dbReference>
<feature type="domain" description="Endonuclease/exonuclease/phosphatase" evidence="1">
    <location>
        <begin position="29"/>
        <end position="277"/>
    </location>
</feature>
<reference key="2">
    <citation type="submission" date="2011-04" db="EMBL/GenBank/DDBJ databases">
        <title>Complete sequence of chromosome of Haliscomenobacter hydrossis DSM 1100.</title>
        <authorList>
            <consortium name="US DOE Joint Genome Institute (JGI-PGF)"/>
            <person name="Lucas S."/>
            <person name="Han J."/>
            <person name="Lapidus A."/>
            <person name="Bruce D."/>
            <person name="Goodwin L."/>
            <person name="Pitluck S."/>
            <person name="Peters L."/>
            <person name="Kyrpides N."/>
            <person name="Mavromatis K."/>
            <person name="Ivanova N."/>
            <person name="Ovchinnikova G."/>
            <person name="Pagani I."/>
            <person name="Daligault H."/>
            <person name="Detter J.C."/>
            <person name="Han C."/>
            <person name="Land M."/>
            <person name="Hauser L."/>
            <person name="Markowitz V."/>
            <person name="Cheng J.-F."/>
            <person name="Hugenholtz P."/>
            <person name="Woyke T."/>
            <person name="Wu D."/>
            <person name="Verbarg S."/>
            <person name="Frueling A."/>
            <person name="Brambilla E."/>
            <person name="Klenk H.-P."/>
            <person name="Eisen J.A."/>
        </authorList>
    </citation>
    <scope>NUCLEOTIDE SEQUENCE</scope>
    <source>
        <strain>DSM 1100</strain>
    </source>
</reference>
<keyword evidence="3" id="KW-1185">Reference proteome</keyword>
<keyword evidence="2" id="KW-0540">Nuclease</keyword>
<evidence type="ECO:0000313" key="2">
    <source>
        <dbReference type="EMBL" id="AEE48125.1"/>
    </source>
</evidence>
<gene>
    <name evidence="2" type="ordered locus">Halhy_0212</name>
</gene>
<dbReference type="OrthoDB" id="9793162at2"/>
<dbReference type="InterPro" id="IPR005135">
    <property type="entry name" value="Endo/exonuclease/phosphatase"/>
</dbReference>
<dbReference type="InterPro" id="IPR050410">
    <property type="entry name" value="CCR4/nocturin_mRNA_transcr"/>
</dbReference>
<dbReference type="Gene3D" id="3.60.10.10">
    <property type="entry name" value="Endonuclease/exonuclease/phosphatase"/>
    <property type="match status" value="1"/>
</dbReference>
<dbReference type="STRING" id="760192.Halhy_0212"/>
<dbReference type="GO" id="GO:0004519">
    <property type="term" value="F:endonuclease activity"/>
    <property type="evidence" value="ECO:0007669"/>
    <property type="project" value="UniProtKB-KW"/>
</dbReference>
<dbReference type="EMBL" id="CP002691">
    <property type="protein sequence ID" value="AEE48125.1"/>
    <property type="molecule type" value="Genomic_DNA"/>
</dbReference>
<organism evidence="2 3">
    <name type="scientific">Haliscomenobacter hydrossis (strain ATCC 27775 / DSM 1100 / LMG 10767 / O)</name>
    <dbReference type="NCBI Taxonomy" id="760192"/>
    <lineage>
        <taxon>Bacteria</taxon>
        <taxon>Pseudomonadati</taxon>
        <taxon>Bacteroidota</taxon>
        <taxon>Saprospiria</taxon>
        <taxon>Saprospirales</taxon>
        <taxon>Haliscomenobacteraceae</taxon>
        <taxon>Haliscomenobacter</taxon>
    </lineage>
</organism>
<keyword evidence="2" id="KW-0378">Hydrolase</keyword>
<dbReference type="KEGG" id="hhy:Halhy_0212"/>
<dbReference type="HOGENOM" id="CLU_030508_1_0_10"/>
<dbReference type="GO" id="GO:0000175">
    <property type="term" value="F:3'-5'-RNA exonuclease activity"/>
    <property type="evidence" value="ECO:0007669"/>
    <property type="project" value="TreeGrafter"/>
</dbReference>
<dbReference type="Pfam" id="PF03372">
    <property type="entry name" value="Exo_endo_phos"/>
    <property type="match status" value="1"/>
</dbReference>
<protein>
    <submittedName>
        <fullName evidence="2">Endonuclease/exonuclease/phosphatase</fullName>
    </submittedName>
</protein>
<name>F4KUU9_HALH1</name>
<evidence type="ECO:0000259" key="1">
    <source>
        <dbReference type="Pfam" id="PF03372"/>
    </source>
</evidence>
<dbReference type="InterPro" id="IPR036691">
    <property type="entry name" value="Endo/exonu/phosph_ase_sf"/>
</dbReference>
<proteinExistence type="predicted"/>
<accession>F4KUU9</accession>
<keyword evidence="2" id="KW-0255">Endonuclease</keyword>
<dbReference type="eggNOG" id="COG3568">
    <property type="taxonomic scope" value="Bacteria"/>
</dbReference>
<dbReference type="AlphaFoldDB" id="F4KUU9"/>
<dbReference type="RefSeq" id="WP_013762689.1">
    <property type="nucleotide sequence ID" value="NC_015510.1"/>
</dbReference>
<sequence length="286" mass="32177">MSPNLKLVLLTLLFQLMMGVLPAQSLVTMTFNIRYNTTQDGENQWQKRKENLASMLPFYGVDICGMQEALVGQIKDVISAQPQYAYLGVGRDDGQEKGEFSPILYLKDKFEVLSSATFWLSETPNVPSKGWDANLNRIVTWAKFKDKKSKKVFYFFNTHYDHIGKVARRESSKLLLQKVKEIAGTTPAIITGDFNAVPSDEPITVLVEANNPDKLIDTEGLSLSPHFGPYSTFNGFTVMEQEGRHIDYIFIKNPGKLKVLKHATLTNTWAGRFASDHHAVLAVLGW</sequence>
<dbReference type="Proteomes" id="UP000008461">
    <property type="component" value="Chromosome"/>
</dbReference>
<dbReference type="SUPFAM" id="SSF56219">
    <property type="entry name" value="DNase I-like"/>
    <property type="match status" value="1"/>
</dbReference>
<reference evidence="2 3" key="1">
    <citation type="journal article" date="2011" name="Stand. Genomic Sci.">
        <title>Complete genome sequence of Haliscomenobacter hydrossis type strain (O).</title>
        <authorList>
            <consortium name="US DOE Joint Genome Institute (JGI-PGF)"/>
            <person name="Daligault H."/>
            <person name="Lapidus A."/>
            <person name="Zeytun A."/>
            <person name="Nolan M."/>
            <person name="Lucas S."/>
            <person name="Del Rio T.G."/>
            <person name="Tice H."/>
            <person name="Cheng J.F."/>
            <person name="Tapia R."/>
            <person name="Han C."/>
            <person name="Goodwin L."/>
            <person name="Pitluck S."/>
            <person name="Liolios K."/>
            <person name="Pagani I."/>
            <person name="Ivanova N."/>
            <person name="Huntemann M."/>
            <person name="Mavromatis K."/>
            <person name="Mikhailova N."/>
            <person name="Pati A."/>
            <person name="Chen A."/>
            <person name="Palaniappan K."/>
            <person name="Land M."/>
            <person name="Hauser L."/>
            <person name="Brambilla E.M."/>
            <person name="Rohde M."/>
            <person name="Verbarg S."/>
            <person name="Goker M."/>
            <person name="Bristow J."/>
            <person name="Eisen J.A."/>
            <person name="Markowitz V."/>
            <person name="Hugenholtz P."/>
            <person name="Kyrpides N.C."/>
            <person name="Klenk H.P."/>
            <person name="Woyke T."/>
        </authorList>
    </citation>
    <scope>NUCLEOTIDE SEQUENCE [LARGE SCALE GENOMIC DNA]</scope>
    <source>
        <strain evidence="3">ATCC 27775 / DSM 1100 / LMG 10767 / O</strain>
    </source>
</reference>
<evidence type="ECO:0000313" key="3">
    <source>
        <dbReference type="Proteomes" id="UP000008461"/>
    </source>
</evidence>
<dbReference type="CDD" id="cd09083">
    <property type="entry name" value="EEP-1"/>
    <property type="match status" value="1"/>
</dbReference>
<dbReference type="PANTHER" id="PTHR12121">
    <property type="entry name" value="CARBON CATABOLITE REPRESSOR PROTEIN 4"/>
    <property type="match status" value="1"/>
</dbReference>